<dbReference type="PANTHER" id="PTHR22842">
    <property type="entry name" value="WD40 REPEAT PROTEIN"/>
    <property type="match status" value="1"/>
</dbReference>
<dbReference type="AlphaFoldDB" id="A0ABD0M8E4"/>
<dbReference type="SUPFAM" id="SSF50978">
    <property type="entry name" value="WD40 repeat-like"/>
    <property type="match status" value="1"/>
</dbReference>
<dbReference type="EMBL" id="JACVVK020000002">
    <property type="protein sequence ID" value="KAK7508109.1"/>
    <property type="molecule type" value="Genomic_DNA"/>
</dbReference>
<dbReference type="Gene3D" id="2.130.10.10">
    <property type="entry name" value="YVTN repeat-like/Quinoprotein amine dehydrogenase"/>
    <property type="match status" value="1"/>
</dbReference>
<gene>
    <name evidence="9" type="ORF">BaRGS_00000348</name>
</gene>
<evidence type="ECO:0000256" key="8">
    <source>
        <dbReference type="PROSITE-ProRule" id="PRU00221"/>
    </source>
</evidence>
<keyword evidence="4" id="KW-0677">Repeat</keyword>
<dbReference type="SMART" id="SM00320">
    <property type="entry name" value="WD40"/>
    <property type="match status" value="7"/>
</dbReference>
<evidence type="ECO:0000256" key="7">
    <source>
        <dbReference type="ARBA" id="ARBA00042222"/>
    </source>
</evidence>
<dbReference type="InterPro" id="IPR036322">
    <property type="entry name" value="WD40_repeat_dom_sf"/>
</dbReference>
<dbReference type="Proteomes" id="UP001519460">
    <property type="component" value="Unassembled WGS sequence"/>
</dbReference>
<dbReference type="InterPro" id="IPR015943">
    <property type="entry name" value="WD40/YVTN_repeat-like_dom_sf"/>
</dbReference>
<comment type="subcellular location">
    <subcellularLocation>
        <location evidence="1">Cytoplasm</location>
    </subcellularLocation>
</comment>
<feature type="repeat" description="WD" evidence="8">
    <location>
        <begin position="221"/>
        <end position="264"/>
    </location>
</feature>
<keyword evidence="2" id="KW-0963">Cytoplasm</keyword>
<evidence type="ECO:0000313" key="9">
    <source>
        <dbReference type="EMBL" id="KAK7508109.1"/>
    </source>
</evidence>
<dbReference type="InterPro" id="IPR020472">
    <property type="entry name" value="WD40_PAC1"/>
</dbReference>
<name>A0ABD0M8E4_9CAEN</name>
<dbReference type="PROSITE" id="PS50294">
    <property type="entry name" value="WD_REPEATS_REGION"/>
    <property type="match status" value="1"/>
</dbReference>
<dbReference type="PRINTS" id="PR00320">
    <property type="entry name" value="GPROTEINBRPT"/>
</dbReference>
<dbReference type="CDD" id="cd00200">
    <property type="entry name" value="WD40"/>
    <property type="match status" value="1"/>
</dbReference>
<dbReference type="PROSITE" id="PS50082">
    <property type="entry name" value="WD_REPEATS_2"/>
    <property type="match status" value="4"/>
</dbReference>
<accession>A0ABD0M8E4</accession>
<dbReference type="InterPro" id="IPR019775">
    <property type="entry name" value="WD40_repeat_CS"/>
</dbReference>
<feature type="repeat" description="WD" evidence="8">
    <location>
        <begin position="55"/>
        <end position="96"/>
    </location>
</feature>
<comment type="similarity">
    <text evidence="5">Belongs to the WD repeat MORG1 family.</text>
</comment>
<keyword evidence="3 8" id="KW-0853">WD repeat</keyword>
<feature type="repeat" description="WD" evidence="8">
    <location>
        <begin position="97"/>
        <end position="132"/>
    </location>
</feature>
<evidence type="ECO:0000313" key="10">
    <source>
        <dbReference type="Proteomes" id="UP001519460"/>
    </source>
</evidence>
<keyword evidence="10" id="KW-1185">Reference proteome</keyword>
<dbReference type="InterPro" id="IPR051980">
    <property type="entry name" value="WD_repeat_MORG1"/>
</dbReference>
<protein>
    <recommendedName>
        <fullName evidence="6">WD repeat domain-containing protein 83</fullName>
    </recommendedName>
    <alternativeName>
        <fullName evidence="7">Mitogen-activated protein kinase organizer 1</fullName>
    </alternativeName>
</protein>
<evidence type="ECO:0000256" key="4">
    <source>
        <dbReference type="ARBA" id="ARBA00022737"/>
    </source>
</evidence>
<dbReference type="Pfam" id="PF00400">
    <property type="entry name" value="WD40"/>
    <property type="match status" value="5"/>
</dbReference>
<organism evidence="9 10">
    <name type="scientific">Batillaria attramentaria</name>
    <dbReference type="NCBI Taxonomy" id="370345"/>
    <lineage>
        <taxon>Eukaryota</taxon>
        <taxon>Metazoa</taxon>
        <taxon>Spiralia</taxon>
        <taxon>Lophotrochozoa</taxon>
        <taxon>Mollusca</taxon>
        <taxon>Gastropoda</taxon>
        <taxon>Caenogastropoda</taxon>
        <taxon>Sorbeoconcha</taxon>
        <taxon>Cerithioidea</taxon>
        <taxon>Batillariidae</taxon>
        <taxon>Batillaria</taxon>
    </lineage>
</organism>
<evidence type="ECO:0000256" key="5">
    <source>
        <dbReference type="ARBA" id="ARBA00038145"/>
    </source>
</evidence>
<dbReference type="PANTHER" id="PTHR22842:SF3">
    <property type="entry name" value="WD REPEAT DOMAIN-CONTAINING PROTEIN 83"/>
    <property type="match status" value="1"/>
</dbReference>
<dbReference type="InterPro" id="IPR001680">
    <property type="entry name" value="WD40_rpt"/>
</dbReference>
<sequence length="305" mass="33749">MKLTFPDHRETTLDCKQAAVRAVRLSADSKYCLTCGSDKSVKLWNPHRGLFLKSYSGHGHEVLDAQGSGDNAQICSGSMDKTVVLFDVATGQALRKYRDHAGTVNCVKFNEESTVILSGSLDSSVRAWDTRSRGHTPIQILDEATDSVTSIQVSDHEILTGSADGRFRRYDLRIGKLFVDFIGKAVTCVTFTRDGQCCLVSSQDSTLRLMDKDTGEMLNEFTGHKNTQYKIDSCLNHEDTLILSGSEDGKVYIWDLVEAKLVHKLDHGTTRPVHSLAPHHSEACLLTACADKVYVWRSSQSMEDG</sequence>
<comment type="caution">
    <text evidence="9">The sequence shown here is derived from an EMBL/GenBank/DDBJ whole genome shotgun (WGS) entry which is preliminary data.</text>
</comment>
<dbReference type="FunFam" id="2.130.10.10:FF:000273">
    <property type="entry name" value="WD repeat domain-containing protein 83"/>
    <property type="match status" value="1"/>
</dbReference>
<proteinExistence type="inferred from homology"/>
<reference evidence="9 10" key="1">
    <citation type="journal article" date="2023" name="Sci. Data">
        <title>Genome assembly of the Korean intertidal mud-creeper Batillaria attramentaria.</title>
        <authorList>
            <person name="Patra A.K."/>
            <person name="Ho P.T."/>
            <person name="Jun S."/>
            <person name="Lee S.J."/>
            <person name="Kim Y."/>
            <person name="Won Y.J."/>
        </authorList>
    </citation>
    <scope>NUCLEOTIDE SEQUENCE [LARGE SCALE GENOMIC DNA]</scope>
    <source>
        <strain evidence="9">Wonlab-2016</strain>
    </source>
</reference>
<dbReference type="GO" id="GO:0005737">
    <property type="term" value="C:cytoplasm"/>
    <property type="evidence" value="ECO:0007669"/>
    <property type="project" value="UniProtKB-SubCell"/>
</dbReference>
<dbReference type="PROSITE" id="PS00678">
    <property type="entry name" value="WD_REPEATS_1"/>
    <property type="match status" value="2"/>
</dbReference>
<evidence type="ECO:0000256" key="1">
    <source>
        <dbReference type="ARBA" id="ARBA00004496"/>
    </source>
</evidence>
<evidence type="ECO:0000256" key="3">
    <source>
        <dbReference type="ARBA" id="ARBA00022574"/>
    </source>
</evidence>
<feature type="repeat" description="WD" evidence="8">
    <location>
        <begin position="13"/>
        <end position="45"/>
    </location>
</feature>
<evidence type="ECO:0000256" key="6">
    <source>
        <dbReference type="ARBA" id="ARBA00040453"/>
    </source>
</evidence>
<evidence type="ECO:0000256" key="2">
    <source>
        <dbReference type="ARBA" id="ARBA00022490"/>
    </source>
</evidence>